<dbReference type="Pfam" id="PF03061">
    <property type="entry name" value="4HBT"/>
    <property type="match status" value="1"/>
</dbReference>
<comment type="catalytic activity">
    <reaction evidence="20">
        <text>hexadecanoyl-CoA + H2O = hexadecanoate + CoA + H(+)</text>
        <dbReference type="Rhea" id="RHEA:16645"/>
        <dbReference type="ChEBI" id="CHEBI:7896"/>
        <dbReference type="ChEBI" id="CHEBI:15377"/>
        <dbReference type="ChEBI" id="CHEBI:15378"/>
        <dbReference type="ChEBI" id="CHEBI:57287"/>
        <dbReference type="ChEBI" id="CHEBI:57379"/>
        <dbReference type="EC" id="3.1.2.2"/>
    </reaction>
    <physiologicalReaction direction="left-to-right" evidence="20">
        <dbReference type="Rhea" id="RHEA:16646"/>
    </physiologicalReaction>
</comment>
<keyword evidence="12" id="KW-0966">Cell projection</keyword>
<gene>
    <name evidence="25" type="ORF">ERS450000_00689</name>
</gene>
<evidence type="ECO:0000256" key="9">
    <source>
        <dbReference type="ARBA" id="ARBA00022946"/>
    </source>
</evidence>
<comment type="catalytic activity">
    <reaction evidence="22">
        <text>dodecanoyl-CoA + H2O = dodecanoate + CoA + H(+)</text>
        <dbReference type="Rhea" id="RHEA:30135"/>
        <dbReference type="ChEBI" id="CHEBI:15377"/>
        <dbReference type="ChEBI" id="CHEBI:15378"/>
        <dbReference type="ChEBI" id="CHEBI:18262"/>
        <dbReference type="ChEBI" id="CHEBI:57287"/>
        <dbReference type="ChEBI" id="CHEBI:57375"/>
    </reaction>
    <physiologicalReaction direction="left-to-right" evidence="22">
        <dbReference type="Rhea" id="RHEA:30136"/>
    </physiologicalReaction>
</comment>
<dbReference type="Proteomes" id="UP000057820">
    <property type="component" value="Chromosome 1"/>
</dbReference>
<dbReference type="PANTHER" id="PTHR12418">
    <property type="entry name" value="ACYL-COENZYME A THIOESTERASE THEM4"/>
    <property type="match status" value="1"/>
</dbReference>
<evidence type="ECO:0000313" key="25">
    <source>
        <dbReference type="EMBL" id="CRY74466.1"/>
    </source>
</evidence>
<evidence type="ECO:0000256" key="4">
    <source>
        <dbReference type="ARBA" id="ARBA00022475"/>
    </source>
</evidence>
<evidence type="ECO:0000256" key="3">
    <source>
        <dbReference type="ARBA" id="ARBA00004632"/>
    </source>
</evidence>
<evidence type="ECO:0000256" key="8">
    <source>
        <dbReference type="ARBA" id="ARBA00022832"/>
    </source>
</evidence>
<dbReference type="InterPro" id="IPR029069">
    <property type="entry name" value="HotDog_dom_sf"/>
</dbReference>
<comment type="catalytic activity">
    <reaction evidence="23">
        <text>tetradecanoyl-CoA + H2O = tetradecanoate + CoA + H(+)</text>
        <dbReference type="Rhea" id="RHEA:40119"/>
        <dbReference type="ChEBI" id="CHEBI:15377"/>
        <dbReference type="ChEBI" id="CHEBI:15378"/>
        <dbReference type="ChEBI" id="CHEBI:30807"/>
        <dbReference type="ChEBI" id="CHEBI:57287"/>
        <dbReference type="ChEBI" id="CHEBI:57385"/>
    </reaction>
    <physiologicalReaction direction="left-to-right" evidence="23">
        <dbReference type="Rhea" id="RHEA:40120"/>
    </physiologicalReaction>
</comment>
<dbReference type="GO" id="GO:0016787">
    <property type="term" value="F:hydrolase activity"/>
    <property type="evidence" value="ECO:0007669"/>
    <property type="project" value="UniProtKB-KW"/>
</dbReference>
<comment type="catalytic activity">
    <reaction evidence="19">
        <text>octanoyl-CoA + H2O = octanoate + CoA + H(+)</text>
        <dbReference type="Rhea" id="RHEA:30143"/>
        <dbReference type="ChEBI" id="CHEBI:15377"/>
        <dbReference type="ChEBI" id="CHEBI:15378"/>
        <dbReference type="ChEBI" id="CHEBI:25646"/>
        <dbReference type="ChEBI" id="CHEBI:57287"/>
        <dbReference type="ChEBI" id="CHEBI:57386"/>
    </reaction>
    <physiologicalReaction direction="left-to-right" evidence="19">
        <dbReference type="Rhea" id="RHEA:30144"/>
    </physiologicalReaction>
</comment>
<dbReference type="InterPro" id="IPR052365">
    <property type="entry name" value="THEM4/THEM5_acyl-CoA_thioest"/>
</dbReference>
<evidence type="ECO:0000256" key="18">
    <source>
        <dbReference type="ARBA" id="ARBA00043210"/>
    </source>
</evidence>
<dbReference type="CDD" id="cd03443">
    <property type="entry name" value="PaaI_thioesterase"/>
    <property type="match status" value="1"/>
</dbReference>
<evidence type="ECO:0000256" key="1">
    <source>
        <dbReference type="ARBA" id="ARBA00004170"/>
    </source>
</evidence>
<protein>
    <recommendedName>
        <fullName evidence="17">Acyl-coenzyme A thioesterase THEM4</fullName>
        <ecNumber evidence="16">3.1.2.2</ecNumber>
    </recommendedName>
    <alternativeName>
        <fullName evidence="18">Thioesterase superfamily member 4</fullName>
    </alternativeName>
</protein>
<dbReference type="InterPro" id="IPR006683">
    <property type="entry name" value="Thioestr_dom"/>
</dbReference>
<dbReference type="EC" id="3.1.2.2" evidence="16"/>
<evidence type="ECO:0000313" key="26">
    <source>
        <dbReference type="Proteomes" id="UP000057820"/>
    </source>
</evidence>
<reference evidence="26" key="1">
    <citation type="submission" date="2015-03" db="EMBL/GenBank/DDBJ databases">
        <authorList>
            <consortium name="Pathogen Informatics"/>
        </authorList>
    </citation>
    <scope>NUCLEOTIDE SEQUENCE [LARGE SCALE GENOMIC DNA]</scope>
    <source>
        <strain evidence="26">NCTC11134</strain>
    </source>
</reference>
<comment type="subcellular location">
    <subcellularLocation>
        <location evidence="3">Cell projection</location>
        <location evidence="3">Ruffle membrane</location>
    </subcellularLocation>
    <subcellularLocation>
        <location evidence="2">Cytoplasm</location>
    </subcellularLocation>
    <subcellularLocation>
        <location evidence="1">Membrane</location>
        <topology evidence="1">Peripheral membrane protein</topology>
    </subcellularLocation>
</comment>
<keyword evidence="7" id="KW-0378">Hydrolase</keyword>
<dbReference type="PANTHER" id="PTHR12418:SF19">
    <property type="entry name" value="ACYL-COENZYME A THIOESTERASE THEM4"/>
    <property type="match status" value="1"/>
</dbReference>
<organism evidence="25 26">
    <name type="scientific">Nocardia farcinica</name>
    <dbReference type="NCBI Taxonomy" id="37329"/>
    <lineage>
        <taxon>Bacteria</taxon>
        <taxon>Bacillati</taxon>
        <taxon>Actinomycetota</taxon>
        <taxon>Actinomycetes</taxon>
        <taxon>Mycobacteriales</taxon>
        <taxon>Nocardiaceae</taxon>
        <taxon>Nocardia</taxon>
    </lineage>
</organism>
<dbReference type="EMBL" id="LN868938">
    <property type="protein sequence ID" value="CRY74466.1"/>
    <property type="molecule type" value="Genomic_DNA"/>
</dbReference>
<evidence type="ECO:0000256" key="20">
    <source>
        <dbReference type="ARBA" id="ARBA00047734"/>
    </source>
</evidence>
<evidence type="ECO:0000256" key="23">
    <source>
        <dbReference type="ARBA" id="ARBA00048180"/>
    </source>
</evidence>
<evidence type="ECO:0000256" key="14">
    <source>
        <dbReference type="ARBA" id="ARBA00037002"/>
    </source>
</evidence>
<evidence type="ECO:0000256" key="21">
    <source>
        <dbReference type="ARBA" id="ARBA00047969"/>
    </source>
</evidence>
<keyword evidence="9" id="KW-0809">Transit peptide</keyword>
<dbReference type="GO" id="GO:0006631">
    <property type="term" value="P:fatty acid metabolic process"/>
    <property type="evidence" value="ECO:0007669"/>
    <property type="project" value="UniProtKB-KW"/>
</dbReference>
<evidence type="ECO:0000256" key="15">
    <source>
        <dbReference type="ARBA" id="ARBA00038456"/>
    </source>
</evidence>
<dbReference type="KEGG" id="nfr:ERS450000_00689"/>
<keyword evidence="4" id="KW-1003">Cell membrane</keyword>
<comment type="similarity">
    <text evidence="15">Belongs to the THEM4/THEM5 thioesterase family.</text>
</comment>
<keyword evidence="8" id="KW-0276">Fatty acid metabolism</keyword>
<evidence type="ECO:0000256" key="13">
    <source>
        <dbReference type="ARBA" id="ARBA00035852"/>
    </source>
</evidence>
<name>A0A0H5NWS5_NOCFR</name>
<dbReference type="GO" id="GO:0005737">
    <property type="term" value="C:cytoplasm"/>
    <property type="evidence" value="ECO:0007669"/>
    <property type="project" value="UniProtKB-SubCell"/>
</dbReference>
<feature type="domain" description="Thioesterase" evidence="24">
    <location>
        <begin position="116"/>
        <end position="168"/>
    </location>
</feature>
<evidence type="ECO:0000256" key="10">
    <source>
        <dbReference type="ARBA" id="ARBA00023098"/>
    </source>
</evidence>
<evidence type="ECO:0000256" key="22">
    <source>
        <dbReference type="ARBA" id="ARBA00048074"/>
    </source>
</evidence>
<comment type="catalytic activity">
    <reaction evidence="21">
        <text>decanoyl-CoA + H2O = decanoate + CoA + H(+)</text>
        <dbReference type="Rhea" id="RHEA:40059"/>
        <dbReference type="ChEBI" id="CHEBI:15377"/>
        <dbReference type="ChEBI" id="CHEBI:15378"/>
        <dbReference type="ChEBI" id="CHEBI:27689"/>
        <dbReference type="ChEBI" id="CHEBI:57287"/>
        <dbReference type="ChEBI" id="CHEBI:61430"/>
    </reaction>
    <physiologicalReaction direction="left-to-right" evidence="21">
        <dbReference type="Rhea" id="RHEA:40060"/>
    </physiologicalReaction>
</comment>
<dbReference type="SUPFAM" id="SSF54637">
    <property type="entry name" value="Thioesterase/thiol ester dehydrase-isomerase"/>
    <property type="match status" value="1"/>
</dbReference>
<evidence type="ECO:0000256" key="16">
    <source>
        <dbReference type="ARBA" id="ARBA00038848"/>
    </source>
</evidence>
<comment type="catalytic activity">
    <reaction evidence="14">
        <text>(9Z)-octadecenoyl-CoA + H2O = (9Z)-octadecenoate + CoA + H(+)</text>
        <dbReference type="Rhea" id="RHEA:40139"/>
        <dbReference type="ChEBI" id="CHEBI:15377"/>
        <dbReference type="ChEBI" id="CHEBI:15378"/>
        <dbReference type="ChEBI" id="CHEBI:30823"/>
        <dbReference type="ChEBI" id="CHEBI:57287"/>
        <dbReference type="ChEBI" id="CHEBI:57387"/>
    </reaction>
    <physiologicalReaction direction="left-to-right" evidence="14">
        <dbReference type="Rhea" id="RHEA:40140"/>
    </physiologicalReaction>
</comment>
<dbReference type="Gene3D" id="3.10.129.10">
    <property type="entry name" value="Hotdog Thioesterase"/>
    <property type="match status" value="1"/>
</dbReference>
<keyword evidence="11" id="KW-0472">Membrane</keyword>
<keyword evidence="10" id="KW-0443">Lipid metabolism</keyword>
<evidence type="ECO:0000256" key="5">
    <source>
        <dbReference type="ARBA" id="ARBA00022490"/>
    </source>
</evidence>
<accession>A0A0H5NWS5</accession>
<evidence type="ECO:0000256" key="7">
    <source>
        <dbReference type="ARBA" id="ARBA00022801"/>
    </source>
</evidence>
<evidence type="ECO:0000256" key="11">
    <source>
        <dbReference type="ARBA" id="ARBA00023136"/>
    </source>
</evidence>
<proteinExistence type="inferred from homology"/>
<evidence type="ECO:0000256" key="12">
    <source>
        <dbReference type="ARBA" id="ARBA00023273"/>
    </source>
</evidence>
<sequence length="201" mass="21443">MDERDVDEFDCAWRKYEPLTSSVRRLVDLTIRSEADERAVAAAEKLIDAATRLLSRRTLPGSYGIPRTADGRAMPWGNAAIGLRNPIAPPLVLHRAPDDSMWCVADLGAAYEGPPGCVHGGVSALVLDQLLGAVAQRPGEPAVTGTLTVRYLRPVPLGRIRGEASVRSHEGVKTFASGRIVVAGQPAVLADGVFIRPGSRS</sequence>
<evidence type="ECO:0000256" key="6">
    <source>
        <dbReference type="ARBA" id="ARBA00022703"/>
    </source>
</evidence>
<dbReference type="AlphaFoldDB" id="A0A0H5NWS5"/>
<evidence type="ECO:0000259" key="24">
    <source>
        <dbReference type="Pfam" id="PF03061"/>
    </source>
</evidence>
<evidence type="ECO:0000256" key="19">
    <source>
        <dbReference type="ARBA" id="ARBA00047588"/>
    </source>
</evidence>
<evidence type="ECO:0000256" key="17">
    <source>
        <dbReference type="ARBA" id="ARBA00040123"/>
    </source>
</evidence>
<keyword evidence="5" id="KW-0963">Cytoplasm</keyword>
<evidence type="ECO:0000256" key="2">
    <source>
        <dbReference type="ARBA" id="ARBA00004496"/>
    </source>
</evidence>
<dbReference type="GO" id="GO:0016020">
    <property type="term" value="C:membrane"/>
    <property type="evidence" value="ECO:0007669"/>
    <property type="project" value="UniProtKB-SubCell"/>
</dbReference>
<keyword evidence="6" id="KW-0053">Apoptosis</keyword>
<comment type="catalytic activity">
    <reaction evidence="13">
        <text>(5Z,8Z,11Z,14Z)-eicosatetraenoyl-CoA + H2O = (5Z,8Z,11Z,14Z)-eicosatetraenoate + CoA + H(+)</text>
        <dbReference type="Rhea" id="RHEA:40151"/>
        <dbReference type="ChEBI" id="CHEBI:15377"/>
        <dbReference type="ChEBI" id="CHEBI:15378"/>
        <dbReference type="ChEBI" id="CHEBI:32395"/>
        <dbReference type="ChEBI" id="CHEBI:57287"/>
        <dbReference type="ChEBI" id="CHEBI:57368"/>
    </reaction>
    <physiologicalReaction direction="left-to-right" evidence="13">
        <dbReference type="Rhea" id="RHEA:40152"/>
    </physiologicalReaction>
</comment>
<dbReference type="RefSeq" id="WP_060590440.1">
    <property type="nucleotide sequence ID" value="NZ_CP031418.1"/>
</dbReference>